<feature type="region of interest" description="Disordered" evidence="1">
    <location>
        <begin position="1"/>
        <end position="32"/>
    </location>
</feature>
<dbReference type="KEGG" id="pami:JCM7686_pAMI5p053"/>
<protein>
    <submittedName>
        <fullName evidence="2">Uncharacterized protein</fullName>
    </submittedName>
</protein>
<reference evidence="2 3" key="1">
    <citation type="journal article" date="2014" name="BMC Genomics">
        <title>Architecture and functions of a multipartite genome of the methylotrophic bacterium Paracoccus aminophilus JCM 7686, containing primary and secondary chromids.</title>
        <authorList>
            <person name="Dziewit L."/>
            <person name="Czarnecki J."/>
            <person name="Wibberg D."/>
            <person name="Radlinska M."/>
            <person name="Mrozek P."/>
            <person name="Szymczak M."/>
            <person name="Schluter A."/>
            <person name="Puhler A."/>
            <person name="Bartosik D."/>
        </authorList>
    </citation>
    <scope>NUCLEOTIDE SEQUENCE [LARGE SCALE GENOMIC DNA]</scope>
    <source>
        <strain evidence="2">JCM 7686</strain>
        <plasmid evidence="3">Plasmid pAMI5</plasmid>
    </source>
</reference>
<dbReference type="HOGENOM" id="CLU_3390649_0_0_5"/>
<evidence type="ECO:0000313" key="2">
    <source>
        <dbReference type="EMBL" id="AGT11119.1"/>
    </source>
</evidence>
<keyword evidence="2" id="KW-0614">Plasmid</keyword>
<geneLocation type="plasmid" evidence="2 3">
    <name>pAMI5</name>
</geneLocation>
<feature type="compositionally biased region" description="Polar residues" evidence="1">
    <location>
        <begin position="9"/>
        <end position="32"/>
    </location>
</feature>
<dbReference type="EMBL" id="CP006653">
    <property type="protein sequence ID" value="AGT11119.1"/>
    <property type="molecule type" value="Genomic_DNA"/>
</dbReference>
<organism evidence="2 3">
    <name type="scientific">Paracoccus aminophilus JCM 7686</name>
    <dbReference type="NCBI Taxonomy" id="1367847"/>
    <lineage>
        <taxon>Bacteria</taxon>
        <taxon>Pseudomonadati</taxon>
        <taxon>Pseudomonadota</taxon>
        <taxon>Alphaproteobacteria</taxon>
        <taxon>Rhodobacterales</taxon>
        <taxon>Paracoccaceae</taxon>
        <taxon>Paracoccus</taxon>
    </lineage>
</organism>
<keyword evidence="3" id="KW-1185">Reference proteome</keyword>
<sequence length="32" mass="3344">MSRPATITCAPTSDGDTPEQSPHVSVTLDETV</sequence>
<accession>S5XUF9</accession>
<dbReference type="AlphaFoldDB" id="S5XUF9"/>
<gene>
    <name evidence="2" type="ORF">JCM7686_pAMI5p053</name>
</gene>
<dbReference type="Proteomes" id="UP000015480">
    <property type="component" value="Plasmid pAMI5"/>
</dbReference>
<evidence type="ECO:0000256" key="1">
    <source>
        <dbReference type="SAM" id="MobiDB-lite"/>
    </source>
</evidence>
<proteinExistence type="predicted"/>
<name>S5XUF9_PARAH</name>
<evidence type="ECO:0000313" key="3">
    <source>
        <dbReference type="Proteomes" id="UP000015480"/>
    </source>
</evidence>